<dbReference type="Pfam" id="PF25967">
    <property type="entry name" value="RND-MFP_C"/>
    <property type="match status" value="1"/>
</dbReference>
<dbReference type="GO" id="GO:0022857">
    <property type="term" value="F:transmembrane transporter activity"/>
    <property type="evidence" value="ECO:0007669"/>
    <property type="project" value="InterPro"/>
</dbReference>
<dbReference type="InterPro" id="IPR058626">
    <property type="entry name" value="MdtA-like_b-barrel"/>
</dbReference>
<evidence type="ECO:0000256" key="1">
    <source>
        <dbReference type="ARBA" id="ARBA00004519"/>
    </source>
</evidence>
<comment type="similarity">
    <text evidence="2">Belongs to the membrane fusion protein (MFP) (TC 8.A.1) family.</text>
</comment>
<dbReference type="FunFam" id="2.40.420.20:FF:000001">
    <property type="entry name" value="Efflux RND transporter periplasmic adaptor subunit"/>
    <property type="match status" value="1"/>
</dbReference>
<evidence type="ECO:0000259" key="7">
    <source>
        <dbReference type="Pfam" id="PF25967"/>
    </source>
</evidence>
<feature type="domain" description="Multidrug resistance protein MdtA-like beta-barrel" evidence="6">
    <location>
        <begin position="239"/>
        <end position="327"/>
    </location>
</feature>
<evidence type="ECO:0000259" key="4">
    <source>
        <dbReference type="Pfam" id="PF25876"/>
    </source>
</evidence>
<dbReference type="Pfam" id="PF25917">
    <property type="entry name" value="BSH_RND"/>
    <property type="match status" value="1"/>
</dbReference>
<dbReference type="EMBL" id="PIPJ01000004">
    <property type="protein sequence ID" value="RUO20953.1"/>
    <property type="molecule type" value="Genomic_DNA"/>
</dbReference>
<accession>A0A432VWM6</accession>
<dbReference type="Gene3D" id="2.40.420.20">
    <property type="match status" value="1"/>
</dbReference>
<name>A0A432VWM6_9GAMM</name>
<feature type="coiled-coil region" evidence="3">
    <location>
        <begin position="135"/>
        <end position="200"/>
    </location>
</feature>
<dbReference type="Proteomes" id="UP000288395">
    <property type="component" value="Unassembled WGS sequence"/>
</dbReference>
<protein>
    <submittedName>
        <fullName evidence="8">Uncharacterized protein</fullName>
    </submittedName>
</protein>
<comment type="caution">
    <text evidence="8">The sequence shown here is derived from an EMBL/GenBank/DDBJ whole genome shotgun (WGS) entry which is preliminary data.</text>
</comment>
<proteinExistence type="inferred from homology"/>
<evidence type="ECO:0000256" key="3">
    <source>
        <dbReference type="SAM" id="Coils"/>
    </source>
</evidence>
<keyword evidence="9" id="KW-1185">Reference proteome</keyword>
<dbReference type="PANTHER" id="PTHR30158">
    <property type="entry name" value="ACRA/E-RELATED COMPONENT OF DRUG EFFLUX TRANSPORTER"/>
    <property type="match status" value="1"/>
</dbReference>
<evidence type="ECO:0000313" key="9">
    <source>
        <dbReference type="Proteomes" id="UP000288395"/>
    </source>
</evidence>
<evidence type="ECO:0000259" key="6">
    <source>
        <dbReference type="Pfam" id="PF25944"/>
    </source>
</evidence>
<dbReference type="InterPro" id="IPR058625">
    <property type="entry name" value="MdtA-like_BSH"/>
</dbReference>
<feature type="domain" description="Multidrug resistance protein MdtA-like barrel-sandwich hybrid" evidence="5">
    <location>
        <begin position="95"/>
        <end position="235"/>
    </location>
</feature>
<organism evidence="8 9">
    <name type="scientific">Aliidiomarina iranensis</name>
    <dbReference type="NCBI Taxonomy" id="1434071"/>
    <lineage>
        <taxon>Bacteria</taxon>
        <taxon>Pseudomonadati</taxon>
        <taxon>Pseudomonadota</taxon>
        <taxon>Gammaproteobacteria</taxon>
        <taxon>Alteromonadales</taxon>
        <taxon>Idiomarinaceae</taxon>
        <taxon>Aliidiomarina</taxon>
    </lineage>
</organism>
<dbReference type="Pfam" id="PF25876">
    <property type="entry name" value="HH_MFP_RND"/>
    <property type="match status" value="1"/>
</dbReference>
<comment type="subcellular location">
    <subcellularLocation>
        <location evidence="1">Cell inner membrane</location>
        <topology evidence="1">Lipid-anchor</topology>
    </subcellularLocation>
</comment>
<reference evidence="9" key="1">
    <citation type="journal article" date="2018" name="Front. Microbiol.">
        <title>Genome-Based Analysis Reveals the Taxonomy and Diversity of the Family Idiomarinaceae.</title>
        <authorList>
            <person name="Liu Y."/>
            <person name="Lai Q."/>
            <person name="Shao Z."/>
        </authorList>
    </citation>
    <scope>NUCLEOTIDE SEQUENCE [LARGE SCALE GENOMIC DNA]</scope>
    <source>
        <strain evidence="9">GBPy7</strain>
    </source>
</reference>
<dbReference type="GO" id="GO:0046677">
    <property type="term" value="P:response to antibiotic"/>
    <property type="evidence" value="ECO:0007669"/>
    <property type="project" value="TreeGrafter"/>
</dbReference>
<dbReference type="SUPFAM" id="SSF111369">
    <property type="entry name" value="HlyD-like secretion proteins"/>
    <property type="match status" value="1"/>
</dbReference>
<evidence type="ECO:0000259" key="5">
    <source>
        <dbReference type="Pfam" id="PF25917"/>
    </source>
</evidence>
<evidence type="ECO:0000313" key="8">
    <source>
        <dbReference type="EMBL" id="RUO20953.1"/>
    </source>
</evidence>
<dbReference type="AlphaFoldDB" id="A0A432VWM6"/>
<dbReference type="Gene3D" id="2.40.50.100">
    <property type="match status" value="1"/>
</dbReference>
<evidence type="ECO:0000256" key="2">
    <source>
        <dbReference type="ARBA" id="ARBA00009477"/>
    </source>
</evidence>
<feature type="domain" description="Multidrug resistance protein MdtA-like alpha-helical hairpin" evidence="4">
    <location>
        <begin position="135"/>
        <end position="204"/>
    </location>
</feature>
<dbReference type="Gene3D" id="2.40.30.170">
    <property type="match status" value="1"/>
</dbReference>
<gene>
    <name evidence="8" type="ORF">CWE08_07580</name>
</gene>
<dbReference type="NCBIfam" id="TIGR01730">
    <property type="entry name" value="RND_mfp"/>
    <property type="match status" value="1"/>
</dbReference>
<dbReference type="InterPro" id="IPR006143">
    <property type="entry name" value="RND_pump_MFP"/>
</dbReference>
<sequence length="408" mass="44947">MEALTMTTMIVERNPTQQALNTMHFNTIEKVKATHKTAYAILALAAIVLLSACSETTAAPDEDVRPQHRVLVTEVQAQTLELERSFAARTEGNMVAEVRARVGGVLESRDFDEGQFVEAGTIMFSIEKAPYEVDLQKAQAELTSAEAVFNEARRDWARVENLFVDGAISARERDQTQSRLEAAEADVQSAQASYEDVKLRYDYTEIVAPIDGVASRESVSVGNLISENDTLATIVSLDPIYVHFNVNESDIAAGYLLRNTDISGENEKGSGPAARLRFSDGREHPETGYIDYVSRVVDRERGTIEARAVIPNPNMDLLPGQFVRVQLPQIEMPYAITVPQRAIIQSGRQAVVYIVDNQDIVQVREVTLGVRVGNEQLIEQGLASGDRVIIEGLSMLQPGTQVNVEIAE</sequence>
<keyword evidence="3" id="KW-0175">Coiled coil</keyword>
<dbReference type="Pfam" id="PF25944">
    <property type="entry name" value="Beta-barrel_RND"/>
    <property type="match status" value="1"/>
</dbReference>
<feature type="domain" description="Multidrug resistance protein MdtA-like C-terminal permuted SH3" evidence="7">
    <location>
        <begin position="335"/>
        <end position="393"/>
    </location>
</feature>
<dbReference type="Gene3D" id="1.10.287.470">
    <property type="entry name" value="Helix hairpin bin"/>
    <property type="match status" value="1"/>
</dbReference>
<dbReference type="InterPro" id="IPR058624">
    <property type="entry name" value="MdtA-like_HH"/>
</dbReference>
<dbReference type="InterPro" id="IPR058627">
    <property type="entry name" value="MdtA-like_C"/>
</dbReference>
<dbReference type="GO" id="GO:0005886">
    <property type="term" value="C:plasma membrane"/>
    <property type="evidence" value="ECO:0007669"/>
    <property type="project" value="UniProtKB-SubCell"/>
</dbReference>